<dbReference type="Pfam" id="PF00857">
    <property type="entry name" value="Isochorismatase"/>
    <property type="match status" value="1"/>
</dbReference>
<sequence>MSPVLLMIDVQRNMLQPPLPVPAAGSVAPAIRELLDRARDAGAQVVHVRNNGSEDDPDAPGSEGWELVHRVRDGEPVVDKWVPDSFDGTGLDKLLPPGAPLIVVGMQSEFCVQSTCLAARERGHEVTLVHDAHATYDDDAPAAEISRRVEDDLRAVGVMVIGSEDVRFD</sequence>
<protein>
    <recommendedName>
        <fullName evidence="2">Isochorismatase-like domain-containing protein</fullName>
    </recommendedName>
</protein>
<dbReference type="Proteomes" id="UP000642748">
    <property type="component" value="Unassembled WGS sequence"/>
</dbReference>
<dbReference type="SUPFAM" id="SSF52499">
    <property type="entry name" value="Isochorismatase-like hydrolases"/>
    <property type="match status" value="1"/>
</dbReference>
<reference evidence="3" key="1">
    <citation type="submission" date="2021-01" db="EMBL/GenBank/DDBJ databases">
        <title>Whole genome shotgun sequence of Rugosimonospora africana NBRC 104875.</title>
        <authorList>
            <person name="Komaki H."/>
            <person name="Tamura T."/>
        </authorList>
    </citation>
    <scope>NUCLEOTIDE SEQUENCE</scope>
    <source>
        <strain evidence="3">NBRC 104875</strain>
    </source>
</reference>
<comment type="caution">
    <text evidence="3">The sequence shown here is derived from an EMBL/GenBank/DDBJ whole genome shotgun (WGS) entry which is preliminary data.</text>
</comment>
<proteinExistence type="predicted"/>
<dbReference type="EMBL" id="BONZ01000092">
    <property type="protein sequence ID" value="GIH20253.1"/>
    <property type="molecule type" value="Genomic_DNA"/>
</dbReference>
<keyword evidence="1" id="KW-0378">Hydrolase</keyword>
<gene>
    <name evidence="3" type="ORF">Raf01_84250</name>
</gene>
<organism evidence="3 4">
    <name type="scientific">Rugosimonospora africana</name>
    <dbReference type="NCBI Taxonomy" id="556532"/>
    <lineage>
        <taxon>Bacteria</taxon>
        <taxon>Bacillati</taxon>
        <taxon>Actinomycetota</taxon>
        <taxon>Actinomycetes</taxon>
        <taxon>Micromonosporales</taxon>
        <taxon>Micromonosporaceae</taxon>
        <taxon>Rugosimonospora</taxon>
    </lineage>
</organism>
<feature type="domain" description="Isochorismatase-like" evidence="2">
    <location>
        <begin position="4"/>
        <end position="148"/>
    </location>
</feature>
<dbReference type="InterPro" id="IPR050272">
    <property type="entry name" value="Isochorismatase-like_hydrls"/>
</dbReference>
<dbReference type="PANTHER" id="PTHR43540">
    <property type="entry name" value="PEROXYUREIDOACRYLATE/UREIDOACRYLATE AMIDOHYDROLASE-RELATED"/>
    <property type="match status" value="1"/>
</dbReference>
<dbReference type="AlphaFoldDB" id="A0A8J3R0I9"/>
<accession>A0A8J3R0I9</accession>
<evidence type="ECO:0000313" key="4">
    <source>
        <dbReference type="Proteomes" id="UP000642748"/>
    </source>
</evidence>
<dbReference type="Gene3D" id="3.40.50.850">
    <property type="entry name" value="Isochorismatase-like"/>
    <property type="match status" value="1"/>
</dbReference>
<dbReference type="GO" id="GO:0016787">
    <property type="term" value="F:hydrolase activity"/>
    <property type="evidence" value="ECO:0007669"/>
    <property type="project" value="UniProtKB-KW"/>
</dbReference>
<dbReference type="InterPro" id="IPR000868">
    <property type="entry name" value="Isochorismatase-like_dom"/>
</dbReference>
<evidence type="ECO:0000313" key="3">
    <source>
        <dbReference type="EMBL" id="GIH20253.1"/>
    </source>
</evidence>
<dbReference type="RefSeq" id="WP_203923677.1">
    <property type="nucleotide sequence ID" value="NZ_BONZ01000092.1"/>
</dbReference>
<evidence type="ECO:0000256" key="1">
    <source>
        <dbReference type="ARBA" id="ARBA00022801"/>
    </source>
</evidence>
<dbReference type="InterPro" id="IPR036380">
    <property type="entry name" value="Isochorismatase-like_sf"/>
</dbReference>
<name>A0A8J3R0I9_9ACTN</name>
<evidence type="ECO:0000259" key="2">
    <source>
        <dbReference type="Pfam" id="PF00857"/>
    </source>
</evidence>
<keyword evidence="4" id="KW-1185">Reference proteome</keyword>